<evidence type="ECO:0000313" key="3">
    <source>
        <dbReference type="Proteomes" id="UP001374579"/>
    </source>
</evidence>
<keyword evidence="3" id="KW-1185">Reference proteome</keyword>
<organism evidence="2 3">
    <name type="scientific">Littorina saxatilis</name>
    <dbReference type="NCBI Taxonomy" id="31220"/>
    <lineage>
        <taxon>Eukaryota</taxon>
        <taxon>Metazoa</taxon>
        <taxon>Spiralia</taxon>
        <taxon>Lophotrochozoa</taxon>
        <taxon>Mollusca</taxon>
        <taxon>Gastropoda</taxon>
        <taxon>Caenogastropoda</taxon>
        <taxon>Littorinimorpha</taxon>
        <taxon>Littorinoidea</taxon>
        <taxon>Littorinidae</taxon>
        <taxon>Littorina</taxon>
    </lineage>
</organism>
<sequence length="119" mass="14184">MAMRANLMEINDLQNGIRVCQKELENLQLFETGQNISRPEKRRLSEERRKIQMNLQYFSGRVSELEKENVLITFIYILLFVMVIGIRCTILSDKWIRGSEQLLWRFWQSSSAEEPEQTE</sequence>
<gene>
    <name evidence="2" type="ORF">V1264_018333</name>
</gene>
<feature type="transmembrane region" description="Helical" evidence="1">
    <location>
        <begin position="70"/>
        <end position="90"/>
    </location>
</feature>
<protein>
    <submittedName>
        <fullName evidence="2">Uncharacterized protein</fullName>
    </submittedName>
</protein>
<keyword evidence="1" id="KW-0472">Membrane</keyword>
<comment type="caution">
    <text evidence="2">The sequence shown here is derived from an EMBL/GenBank/DDBJ whole genome shotgun (WGS) entry which is preliminary data.</text>
</comment>
<reference evidence="2 3" key="1">
    <citation type="submission" date="2024-02" db="EMBL/GenBank/DDBJ databases">
        <title>Chromosome-scale genome assembly of the rough periwinkle Littorina saxatilis.</title>
        <authorList>
            <person name="De Jode A."/>
            <person name="Faria R."/>
            <person name="Formenti G."/>
            <person name="Sims Y."/>
            <person name="Smith T.P."/>
            <person name="Tracey A."/>
            <person name="Wood J.M.D."/>
            <person name="Zagrodzka Z.B."/>
            <person name="Johannesson K."/>
            <person name="Butlin R.K."/>
            <person name="Leder E.H."/>
        </authorList>
    </citation>
    <scope>NUCLEOTIDE SEQUENCE [LARGE SCALE GENOMIC DNA]</scope>
    <source>
        <strain evidence="2">Snail1</strain>
        <tissue evidence="2">Muscle</tissue>
    </source>
</reference>
<evidence type="ECO:0000256" key="1">
    <source>
        <dbReference type="SAM" id="Phobius"/>
    </source>
</evidence>
<dbReference type="AlphaFoldDB" id="A0AAN9BDY8"/>
<dbReference type="Proteomes" id="UP001374579">
    <property type="component" value="Unassembled WGS sequence"/>
</dbReference>
<keyword evidence="1" id="KW-0812">Transmembrane</keyword>
<proteinExistence type="predicted"/>
<name>A0AAN9BDY8_9CAEN</name>
<keyword evidence="1" id="KW-1133">Transmembrane helix</keyword>
<evidence type="ECO:0000313" key="2">
    <source>
        <dbReference type="EMBL" id="KAK7103438.1"/>
    </source>
</evidence>
<dbReference type="EMBL" id="JBAMIC010000008">
    <property type="protein sequence ID" value="KAK7103438.1"/>
    <property type="molecule type" value="Genomic_DNA"/>
</dbReference>
<accession>A0AAN9BDY8</accession>